<reference evidence="2 3" key="1">
    <citation type="journal article" date="2015" name="Genome Announc.">
        <title>Complete Genome Sequence of Methanosphaerula palustris E1-9CT, a Hydrogenotrophic Methanogen Isolated from a Minerotrophic Fen Peatland.</title>
        <authorList>
            <person name="Cadillo-Quiroz H."/>
            <person name="Browne P."/>
            <person name="Kyrpides N."/>
            <person name="Woyke T."/>
            <person name="Goodwin L."/>
            <person name="Detter C."/>
            <person name="Yavitt J.B."/>
            <person name="Zinder S.H."/>
        </authorList>
    </citation>
    <scope>NUCLEOTIDE SEQUENCE [LARGE SCALE GENOMIC DNA]</scope>
    <source>
        <strain evidence="3">ATCC BAA-1556 / DSM 19958 / E1-9c</strain>
    </source>
</reference>
<dbReference type="GeneID" id="95969227"/>
<dbReference type="STRING" id="521011.Mpal_2550"/>
<keyword evidence="3" id="KW-1185">Reference proteome</keyword>
<dbReference type="Proteomes" id="UP000002457">
    <property type="component" value="Chromosome"/>
</dbReference>
<dbReference type="KEGG" id="mpl:Mpal_2550"/>
<evidence type="ECO:0000313" key="2">
    <source>
        <dbReference type="EMBL" id="ACL17822.1"/>
    </source>
</evidence>
<feature type="domain" description="Helix-turn-helix" evidence="1">
    <location>
        <begin position="9"/>
        <end position="57"/>
    </location>
</feature>
<name>B8GF16_METPE</name>
<dbReference type="NCBIfam" id="TIGR01764">
    <property type="entry name" value="excise"/>
    <property type="match status" value="1"/>
</dbReference>
<dbReference type="Pfam" id="PF12728">
    <property type="entry name" value="HTH_17"/>
    <property type="match status" value="1"/>
</dbReference>
<dbReference type="Gene3D" id="1.10.1660.10">
    <property type="match status" value="1"/>
</dbReference>
<dbReference type="RefSeq" id="WP_012619141.1">
    <property type="nucleotide sequence ID" value="NC_011832.1"/>
</dbReference>
<dbReference type="InterPro" id="IPR041657">
    <property type="entry name" value="HTH_17"/>
</dbReference>
<dbReference type="EMBL" id="CP001338">
    <property type="protein sequence ID" value="ACL17822.1"/>
    <property type="molecule type" value="Genomic_DNA"/>
</dbReference>
<evidence type="ECO:0000313" key="3">
    <source>
        <dbReference type="Proteomes" id="UP000002457"/>
    </source>
</evidence>
<dbReference type="InterPro" id="IPR010093">
    <property type="entry name" value="SinI_DNA-bd"/>
</dbReference>
<dbReference type="SUPFAM" id="SSF46955">
    <property type="entry name" value="Putative DNA-binding domain"/>
    <property type="match status" value="1"/>
</dbReference>
<gene>
    <name evidence="2" type="ordered locus">Mpal_2550</name>
</gene>
<dbReference type="InterPro" id="IPR009061">
    <property type="entry name" value="DNA-bd_dom_put_sf"/>
</dbReference>
<proteinExistence type="predicted"/>
<accession>B8GF16</accession>
<evidence type="ECO:0000259" key="1">
    <source>
        <dbReference type="Pfam" id="PF12728"/>
    </source>
</evidence>
<organism evidence="2 3">
    <name type="scientific">Methanosphaerula palustris (strain ATCC BAA-1556 / DSM 19958 / E1-9c)</name>
    <dbReference type="NCBI Taxonomy" id="521011"/>
    <lineage>
        <taxon>Archaea</taxon>
        <taxon>Methanobacteriati</taxon>
        <taxon>Methanobacteriota</taxon>
        <taxon>Stenosarchaea group</taxon>
        <taxon>Methanomicrobia</taxon>
        <taxon>Methanomicrobiales</taxon>
        <taxon>Methanoregulaceae</taxon>
        <taxon>Methanosphaerula</taxon>
    </lineage>
</organism>
<dbReference type="HOGENOM" id="CLU_2857132_0_0_2"/>
<dbReference type="GO" id="GO:0003677">
    <property type="term" value="F:DNA binding"/>
    <property type="evidence" value="ECO:0007669"/>
    <property type="project" value="InterPro"/>
</dbReference>
<protein>
    <submittedName>
        <fullName evidence="2">DNA binding domain protein, excisionase family</fullName>
    </submittedName>
</protein>
<dbReference type="AlphaFoldDB" id="B8GF16"/>
<sequence>MKTLRKSDFFTIEEIAKLTNRSTHTVYRWIREGRMESFKTKLRTVYVNKKEVERFLTVNQIPIY</sequence>